<dbReference type="PANTHER" id="PTHR35179:SF2">
    <property type="entry name" value="START DOMAIN-CONTAINING PROTEIN"/>
    <property type="match status" value="1"/>
</dbReference>
<reference evidence="1" key="2">
    <citation type="submission" date="2021-10" db="EMBL/GenBank/DDBJ databases">
        <title>Phylogenomics reveals ancestral predisposition of the termite-cultivated fungus Termitomyces towards a domesticated lifestyle.</title>
        <authorList>
            <person name="Auxier B."/>
            <person name="Grum-Grzhimaylo A."/>
            <person name="Cardenas M.E."/>
            <person name="Lodge J.D."/>
            <person name="Laessoe T."/>
            <person name="Pedersen O."/>
            <person name="Smith M.E."/>
            <person name="Kuyper T.W."/>
            <person name="Franco-Molano E.A."/>
            <person name="Baroni T.J."/>
            <person name="Aanen D.K."/>
        </authorList>
    </citation>
    <scope>NUCLEOTIDE SEQUENCE</scope>
    <source>
        <strain evidence="1">D49</strain>
    </source>
</reference>
<keyword evidence="2" id="KW-1185">Reference proteome</keyword>
<sequence length="297" mass="33153">MIDATNIEPDPHRSITPELPSFPATYNLGPNRVIIPGSPPKWLPQDLPISLPPDTPAIDPRLILPACPFDAMLRAVSIISPSLEMDSFDLLTDRKNLRALLNFVNGVKQSYRIDAELIRGTLLFYLGYDEVCLEASEPGWNALDHHITTPFTTPTGLSIFQSGILVSPDNVVEIKTAREQAHSTIVPRTLAQLWFSQTPILITGYHDGNGRFSSMRKTNMLESGLLKKWEVKNTTSLQKVVRLIEMIKDHLVCSPIKQQAIVLESGKMGSTVKFYSLNGYHQVGLPDDLRQMWPTQA</sequence>
<dbReference type="OrthoDB" id="420564at2759"/>
<dbReference type="EMBL" id="JABCKI010000098">
    <property type="protein sequence ID" value="KAG5652788.1"/>
    <property type="molecule type" value="Genomic_DNA"/>
</dbReference>
<dbReference type="PANTHER" id="PTHR35179">
    <property type="entry name" value="PROTEIN CBG02620"/>
    <property type="match status" value="1"/>
</dbReference>
<comment type="caution">
    <text evidence="1">The sequence shown here is derived from an EMBL/GenBank/DDBJ whole genome shotgun (WGS) entry which is preliminary data.</text>
</comment>
<evidence type="ECO:0000313" key="1">
    <source>
        <dbReference type="EMBL" id="KAG5652788.1"/>
    </source>
</evidence>
<proteinExistence type="predicted"/>
<accession>A0A9P7GQJ3</accession>
<protein>
    <submittedName>
        <fullName evidence="1">Uncharacterized protein</fullName>
    </submittedName>
</protein>
<name>A0A9P7GQJ3_9AGAR</name>
<evidence type="ECO:0000313" key="2">
    <source>
        <dbReference type="Proteomes" id="UP000717328"/>
    </source>
</evidence>
<organism evidence="1 2">
    <name type="scientific">Sphagnurus paluster</name>
    <dbReference type="NCBI Taxonomy" id="117069"/>
    <lineage>
        <taxon>Eukaryota</taxon>
        <taxon>Fungi</taxon>
        <taxon>Dikarya</taxon>
        <taxon>Basidiomycota</taxon>
        <taxon>Agaricomycotina</taxon>
        <taxon>Agaricomycetes</taxon>
        <taxon>Agaricomycetidae</taxon>
        <taxon>Agaricales</taxon>
        <taxon>Tricholomatineae</taxon>
        <taxon>Lyophyllaceae</taxon>
        <taxon>Sphagnurus</taxon>
    </lineage>
</organism>
<gene>
    <name evidence="1" type="ORF">H0H81_003668</name>
</gene>
<dbReference type="Proteomes" id="UP000717328">
    <property type="component" value="Unassembled WGS sequence"/>
</dbReference>
<reference evidence="1" key="1">
    <citation type="submission" date="2021-02" db="EMBL/GenBank/DDBJ databases">
        <authorList>
            <person name="Nieuwenhuis M."/>
            <person name="Van De Peppel L.J.J."/>
        </authorList>
    </citation>
    <scope>NUCLEOTIDE SEQUENCE</scope>
    <source>
        <strain evidence="1">D49</strain>
    </source>
</reference>
<dbReference type="AlphaFoldDB" id="A0A9P7GQJ3"/>